<evidence type="ECO:0000313" key="1">
    <source>
        <dbReference type="EMBL" id="EAZ04878.1"/>
    </source>
</evidence>
<protein>
    <submittedName>
        <fullName evidence="1">Uncharacterized protein</fullName>
    </submittedName>
</protein>
<dbReference type="Gramene" id="BGIOSGA023831-TA">
    <property type="protein sequence ID" value="BGIOSGA023831-PA"/>
    <property type="gene ID" value="BGIOSGA023831"/>
</dbReference>
<dbReference type="EMBL" id="CM000132">
    <property type="protein sequence ID" value="EAZ04878.1"/>
    <property type="molecule type" value="Genomic_DNA"/>
</dbReference>
<dbReference type="HOGENOM" id="CLU_008956_7_1_1"/>
<dbReference type="PANTHER" id="PTHR33074:SF68">
    <property type="entry name" value="OS09G0557100 PROTEIN"/>
    <property type="match status" value="1"/>
</dbReference>
<gene>
    <name evidence="1" type="ORF">OsI_27059</name>
</gene>
<dbReference type="AlphaFoldDB" id="A2YP67"/>
<sequence>MATVFPYRWSRTEHLTLRPPCHGGDPLDAHQPLPWILLDVRAYIADRRSRQRPPNPDHHLYRPTAAGILHLCLVHLTNKLLPKLEGRPAMAKLQVAHPTLSLTDANVAYVMGKVDASDEKAVVLAVDMANKRLQTVSVYDAERIVDDFDYSYTQSTISQYFTTAAGVKGNLKRPLKFHAQYPHKRLGETISRSDNPMDLHEPLQLDIGFGLGTKDETEDSDNPMDLE</sequence>
<dbReference type="PANTHER" id="PTHR33074">
    <property type="entry name" value="EXPRESSED PROTEIN-RELATED"/>
    <property type="match status" value="1"/>
</dbReference>
<reference evidence="1 2" key="1">
    <citation type="journal article" date="2005" name="PLoS Biol.">
        <title>The genomes of Oryza sativa: a history of duplications.</title>
        <authorList>
            <person name="Yu J."/>
            <person name="Wang J."/>
            <person name="Lin W."/>
            <person name="Li S."/>
            <person name="Li H."/>
            <person name="Zhou J."/>
            <person name="Ni P."/>
            <person name="Dong W."/>
            <person name="Hu S."/>
            <person name="Zeng C."/>
            <person name="Zhang J."/>
            <person name="Zhang Y."/>
            <person name="Li R."/>
            <person name="Xu Z."/>
            <person name="Li S."/>
            <person name="Li X."/>
            <person name="Zheng H."/>
            <person name="Cong L."/>
            <person name="Lin L."/>
            <person name="Yin J."/>
            <person name="Geng J."/>
            <person name="Li G."/>
            <person name="Shi J."/>
            <person name="Liu J."/>
            <person name="Lv H."/>
            <person name="Li J."/>
            <person name="Wang J."/>
            <person name="Deng Y."/>
            <person name="Ran L."/>
            <person name="Shi X."/>
            <person name="Wang X."/>
            <person name="Wu Q."/>
            <person name="Li C."/>
            <person name="Ren X."/>
            <person name="Wang J."/>
            <person name="Wang X."/>
            <person name="Li D."/>
            <person name="Liu D."/>
            <person name="Zhang X."/>
            <person name="Ji Z."/>
            <person name="Zhao W."/>
            <person name="Sun Y."/>
            <person name="Zhang Z."/>
            <person name="Bao J."/>
            <person name="Han Y."/>
            <person name="Dong L."/>
            <person name="Ji J."/>
            <person name="Chen P."/>
            <person name="Wu S."/>
            <person name="Liu J."/>
            <person name="Xiao Y."/>
            <person name="Bu D."/>
            <person name="Tan J."/>
            <person name="Yang L."/>
            <person name="Ye C."/>
            <person name="Zhang J."/>
            <person name="Xu J."/>
            <person name="Zhou Y."/>
            <person name="Yu Y."/>
            <person name="Zhang B."/>
            <person name="Zhuang S."/>
            <person name="Wei H."/>
            <person name="Liu B."/>
            <person name="Lei M."/>
            <person name="Yu H."/>
            <person name="Li Y."/>
            <person name="Xu H."/>
            <person name="Wei S."/>
            <person name="He X."/>
            <person name="Fang L."/>
            <person name="Zhang Z."/>
            <person name="Zhang Y."/>
            <person name="Huang X."/>
            <person name="Su Z."/>
            <person name="Tong W."/>
            <person name="Li J."/>
            <person name="Tong Z."/>
            <person name="Li S."/>
            <person name="Ye J."/>
            <person name="Wang L."/>
            <person name="Fang L."/>
            <person name="Lei T."/>
            <person name="Chen C."/>
            <person name="Chen H."/>
            <person name="Xu Z."/>
            <person name="Li H."/>
            <person name="Huang H."/>
            <person name="Zhang F."/>
            <person name="Xu H."/>
            <person name="Li N."/>
            <person name="Zhao C."/>
            <person name="Li S."/>
            <person name="Dong L."/>
            <person name="Huang Y."/>
            <person name="Li L."/>
            <person name="Xi Y."/>
            <person name="Qi Q."/>
            <person name="Li W."/>
            <person name="Zhang B."/>
            <person name="Hu W."/>
            <person name="Zhang Y."/>
            <person name="Tian X."/>
            <person name="Jiao Y."/>
            <person name="Liang X."/>
            <person name="Jin J."/>
            <person name="Gao L."/>
            <person name="Zheng W."/>
            <person name="Hao B."/>
            <person name="Liu S."/>
            <person name="Wang W."/>
            <person name="Yuan L."/>
            <person name="Cao M."/>
            <person name="McDermott J."/>
            <person name="Samudrala R."/>
            <person name="Wang J."/>
            <person name="Wong G.K."/>
            <person name="Yang H."/>
        </authorList>
    </citation>
    <scope>NUCLEOTIDE SEQUENCE [LARGE SCALE GENOMIC DNA]</scope>
    <source>
        <strain evidence="2">cv. 93-11</strain>
    </source>
</reference>
<organism evidence="1 2">
    <name type="scientific">Oryza sativa subsp. indica</name>
    <name type="common">Rice</name>
    <dbReference type="NCBI Taxonomy" id="39946"/>
    <lineage>
        <taxon>Eukaryota</taxon>
        <taxon>Viridiplantae</taxon>
        <taxon>Streptophyta</taxon>
        <taxon>Embryophyta</taxon>
        <taxon>Tracheophyta</taxon>
        <taxon>Spermatophyta</taxon>
        <taxon>Magnoliopsida</taxon>
        <taxon>Liliopsida</taxon>
        <taxon>Poales</taxon>
        <taxon>Poaceae</taxon>
        <taxon>BOP clade</taxon>
        <taxon>Oryzoideae</taxon>
        <taxon>Oryzeae</taxon>
        <taxon>Oryzinae</taxon>
        <taxon>Oryza</taxon>
        <taxon>Oryza sativa</taxon>
    </lineage>
</organism>
<accession>A2YP67</accession>
<name>A2YP67_ORYSI</name>
<keyword evidence="2" id="KW-1185">Reference proteome</keyword>
<proteinExistence type="predicted"/>
<evidence type="ECO:0000313" key="2">
    <source>
        <dbReference type="Proteomes" id="UP000007015"/>
    </source>
</evidence>
<dbReference type="Proteomes" id="UP000007015">
    <property type="component" value="Chromosome 7"/>
</dbReference>